<feature type="domain" description="Ig-like" evidence="8">
    <location>
        <begin position="145"/>
        <end position="232"/>
    </location>
</feature>
<evidence type="ECO:0000256" key="6">
    <source>
        <dbReference type="SAM" id="Phobius"/>
    </source>
</evidence>
<organism evidence="9">
    <name type="scientific">Castor canadensis</name>
    <name type="common">American beaver</name>
    <dbReference type="NCBI Taxonomy" id="51338"/>
    <lineage>
        <taxon>Eukaryota</taxon>
        <taxon>Metazoa</taxon>
        <taxon>Chordata</taxon>
        <taxon>Craniata</taxon>
        <taxon>Vertebrata</taxon>
        <taxon>Euteleostomi</taxon>
        <taxon>Mammalia</taxon>
        <taxon>Eutheria</taxon>
        <taxon>Euarchontoglires</taxon>
        <taxon>Glires</taxon>
        <taxon>Rodentia</taxon>
        <taxon>Castorimorpha</taxon>
        <taxon>Castoridae</taxon>
        <taxon>Castor</taxon>
    </lineage>
</organism>
<keyword evidence="6" id="KW-0472">Membrane</keyword>
<dbReference type="EMBL" id="GFFW01001076">
    <property type="protein sequence ID" value="JAV43712.1"/>
    <property type="molecule type" value="Transcribed_RNA"/>
</dbReference>
<keyword evidence="11" id="KW-1185">Reference proteome</keyword>
<evidence type="ECO:0000313" key="12">
    <source>
        <dbReference type="RefSeq" id="XP_020027701.1"/>
    </source>
</evidence>
<dbReference type="PANTHER" id="PTHR44427">
    <property type="entry name" value="CARCINOEMBRYONIC ANTIGEN-RELATED CELL ADHESION MOLECULE 19"/>
    <property type="match status" value="1"/>
</dbReference>
<name>A0A250YJ91_CASCN</name>
<dbReference type="KEGG" id="ccan:109691884"/>
<dbReference type="RefSeq" id="XP_020027701.1">
    <property type="nucleotide sequence ID" value="XM_020172112.1"/>
</dbReference>
<sequence length="522" mass="57141">MEPPSAPPCRVSVPWQGLLLSVSLLTFWNLPTTAQLTIESVPANAVEGSDVLLLAHNLPENLQGYYWYKGESAMDNQQIALYVIATQETRPGSVYSGREKIYPNGSLLFQNVTQNDTGFYTLQTLNISLHKELASVQLHVYAELPKPFITSNNSSPLEGEDSVALMCEPETQDTTYLWWINGHSLLESDRLKLSESNRTLTLLNVTRNDTGPFECGTWNPVSANRSDPVTLNVLYGPDSPIISPSDSYFGAGTNLNLSCQAASNPTAQYSWLFNEWPQSSTQELFIPNITTNNSGSYTCLVHNSATGVNRTTVKNITVLELVTKPSINTTTNTTVTEQGSVVLICVSYDTGISIRWIFNNQSLRLTERMTLSEGNSTLSIDPVRREDDGEYQCEVYNMVSSRRSDSIRLAVIYDPTTASSGLSAGAIAGIVVGVVAGVALIVALAHFLFFRKTSGASNQRDLTEHKPSASNHSLGTSDNSPNKVDEVSYSSLIFNTREPKQPIPALSVSTAAETVYLEVKRK</sequence>
<dbReference type="FunFam" id="2.60.40.10:FF:000340">
    <property type="entry name" value="Carcinoembryonic antigen-related cell adhesion molecule 1"/>
    <property type="match status" value="1"/>
</dbReference>
<dbReference type="InterPro" id="IPR050831">
    <property type="entry name" value="CEA_cell_adhesion"/>
</dbReference>
<dbReference type="InterPro" id="IPR036179">
    <property type="entry name" value="Ig-like_dom_sf"/>
</dbReference>
<dbReference type="GO" id="GO:0007165">
    <property type="term" value="P:signal transduction"/>
    <property type="evidence" value="ECO:0007669"/>
    <property type="project" value="TreeGrafter"/>
</dbReference>
<dbReference type="SUPFAM" id="SSF48726">
    <property type="entry name" value="Immunoglobulin"/>
    <property type="match status" value="4"/>
</dbReference>
<dbReference type="GO" id="GO:0005886">
    <property type="term" value="C:plasma membrane"/>
    <property type="evidence" value="ECO:0007669"/>
    <property type="project" value="TreeGrafter"/>
</dbReference>
<dbReference type="GeneID" id="109691884"/>
<evidence type="ECO:0000256" key="2">
    <source>
        <dbReference type="ARBA" id="ARBA00023180"/>
    </source>
</evidence>
<dbReference type="Pfam" id="PF13927">
    <property type="entry name" value="Ig_3"/>
    <property type="match status" value="2"/>
</dbReference>
<keyword evidence="1 7" id="KW-0732">Signal</keyword>
<dbReference type="CDD" id="cd05774">
    <property type="entry name" value="IgV_CEACAM_D1"/>
    <property type="match status" value="1"/>
</dbReference>
<dbReference type="GO" id="GO:0009986">
    <property type="term" value="C:cell surface"/>
    <property type="evidence" value="ECO:0007669"/>
    <property type="project" value="TreeGrafter"/>
</dbReference>
<dbReference type="CDD" id="cd05740">
    <property type="entry name" value="IgI_hCEACAM_2_4_6_like"/>
    <property type="match status" value="1"/>
</dbReference>
<dbReference type="Gene3D" id="2.60.40.10">
    <property type="entry name" value="Immunoglobulins"/>
    <property type="match status" value="4"/>
</dbReference>
<dbReference type="Proteomes" id="UP001732720">
    <property type="component" value="Chromosome 16"/>
</dbReference>
<comment type="similarity">
    <text evidence="4">Belongs to the immunoglobulin superfamily. CEA family.</text>
</comment>
<reference evidence="10" key="2">
    <citation type="submission" date="2023-09" db="UniProtKB">
        <authorList>
            <consortium name="Ensembl"/>
        </authorList>
    </citation>
    <scope>IDENTIFICATION</scope>
</reference>
<dbReference type="GO" id="GO:0002682">
    <property type="term" value="P:regulation of immune system process"/>
    <property type="evidence" value="ECO:0007669"/>
    <property type="project" value="TreeGrafter"/>
</dbReference>
<dbReference type="Pfam" id="PF07686">
    <property type="entry name" value="V-set"/>
    <property type="match status" value="1"/>
</dbReference>
<feature type="region of interest" description="Disordered" evidence="5">
    <location>
        <begin position="459"/>
        <end position="484"/>
    </location>
</feature>
<protein>
    <submittedName>
        <fullName evidence="9 12">Carcinoembryonic antigen-related cell adhesion molecule 1</fullName>
    </submittedName>
</protein>
<evidence type="ECO:0000259" key="8">
    <source>
        <dbReference type="PROSITE" id="PS50835"/>
    </source>
</evidence>
<evidence type="ECO:0000256" key="1">
    <source>
        <dbReference type="ARBA" id="ARBA00022729"/>
    </source>
</evidence>
<dbReference type="FunFam" id="2.60.40.10:FF:000244">
    <property type="entry name" value="carcinoembryonic antigen-related cell adhesion molecule 16"/>
    <property type="match status" value="2"/>
</dbReference>
<gene>
    <name evidence="9" type="primary">CEACAM1</name>
    <name evidence="10 12" type="synonym">LOC109691884</name>
</gene>
<evidence type="ECO:0000256" key="5">
    <source>
        <dbReference type="SAM" id="MobiDB-lite"/>
    </source>
</evidence>
<evidence type="ECO:0000313" key="10">
    <source>
        <dbReference type="Ensembl" id="ENSCCNP00000020044.1"/>
    </source>
</evidence>
<keyword evidence="2" id="KW-0325">Glycoprotein</keyword>
<dbReference type="PROSITE" id="PS50835">
    <property type="entry name" value="IG_LIKE"/>
    <property type="match status" value="3"/>
</dbReference>
<keyword evidence="6" id="KW-1133">Transmembrane helix</keyword>
<proteinExistence type="inferred from homology"/>
<dbReference type="GO" id="GO:1990782">
    <property type="term" value="F:protein tyrosine kinase binding"/>
    <property type="evidence" value="ECO:0007669"/>
    <property type="project" value="TreeGrafter"/>
</dbReference>
<dbReference type="OrthoDB" id="6159398at2759"/>
<keyword evidence="3" id="KW-0393">Immunoglobulin domain</keyword>
<reference evidence="9" key="1">
    <citation type="journal article" date="2017" name="G3 (Bethesda)">
        <title>De Novo Genome and Transcriptome Assembly of the Canadian Beaver (Castor canadensis).</title>
        <authorList>
            <person name="Lok S."/>
            <person name="Paton T.A."/>
            <person name="Wang Z."/>
            <person name="Kaur G."/>
            <person name="Walker S."/>
            <person name="Yuen R.K."/>
            <person name="Sung W.W."/>
            <person name="Whitney J."/>
            <person name="Buchanan J.A."/>
            <person name="Trost B."/>
            <person name="Singh N."/>
            <person name="Apresto B."/>
            <person name="Chen N."/>
            <person name="Coole M."/>
            <person name="Dawson T.J."/>
            <person name="Ho K.Y."/>
            <person name="Hu Z."/>
            <person name="Pullenayegum S."/>
            <person name="Samler K."/>
            <person name="Shipstone A."/>
            <person name="Tsoi F."/>
            <person name="Wang T."/>
            <person name="Pereira S.L."/>
            <person name="Rostami P."/>
            <person name="Ryan C.A."/>
            <person name="Tong A.H."/>
            <person name="Ng K."/>
            <person name="Sundaravadanam Y."/>
            <person name="Simpson J.T."/>
            <person name="Lim B.K."/>
            <person name="Engstrom M.D."/>
            <person name="Dutton C.J."/>
            <person name="Kerr K.C."/>
            <person name="Franke M."/>
            <person name="Rapley W."/>
            <person name="Wintle R.F."/>
            <person name="Scherer S.W."/>
        </authorList>
    </citation>
    <scope>NUCLEOTIDE SEQUENCE</scope>
    <source>
        <strain evidence="9">Ward</strain>
        <tissue evidence="9">Leukocyte</tissue>
    </source>
</reference>
<keyword evidence="6" id="KW-0812">Transmembrane</keyword>
<reference evidence="12" key="3">
    <citation type="submission" date="2025-04" db="UniProtKB">
        <authorList>
            <consortium name="RefSeq"/>
        </authorList>
    </citation>
    <scope>IDENTIFICATION</scope>
    <source>
        <tissue evidence="12">Leukocyte</tissue>
    </source>
</reference>
<dbReference type="InterPro" id="IPR003598">
    <property type="entry name" value="Ig_sub2"/>
</dbReference>
<dbReference type="InterPro" id="IPR013106">
    <property type="entry name" value="Ig_V-set"/>
</dbReference>
<accession>A0A250YJ91</accession>
<dbReference type="InterPro" id="IPR013783">
    <property type="entry name" value="Ig-like_fold"/>
</dbReference>
<feature type="chain" id="PRO_5044570989" evidence="7">
    <location>
        <begin position="35"/>
        <end position="522"/>
    </location>
</feature>
<dbReference type="SMART" id="SM00408">
    <property type="entry name" value="IGc2"/>
    <property type="match status" value="3"/>
</dbReference>
<dbReference type="InterPro" id="IPR007110">
    <property type="entry name" value="Ig-like_dom"/>
</dbReference>
<evidence type="ECO:0000256" key="7">
    <source>
        <dbReference type="SAM" id="SignalP"/>
    </source>
</evidence>
<feature type="compositionally biased region" description="Polar residues" evidence="5">
    <location>
        <begin position="468"/>
        <end position="484"/>
    </location>
</feature>
<dbReference type="AlphaFoldDB" id="A0A250YJ91"/>
<dbReference type="Ensembl" id="ENSCCNT00000025941.1">
    <property type="protein sequence ID" value="ENSCCNP00000020044.1"/>
    <property type="gene ID" value="ENSCCNG00000020042.1"/>
</dbReference>
<dbReference type="Pfam" id="PF13895">
    <property type="entry name" value="Ig_2"/>
    <property type="match status" value="1"/>
</dbReference>
<feature type="transmembrane region" description="Helical" evidence="6">
    <location>
        <begin position="426"/>
        <end position="450"/>
    </location>
</feature>
<evidence type="ECO:0000256" key="3">
    <source>
        <dbReference type="ARBA" id="ARBA00023319"/>
    </source>
</evidence>
<feature type="domain" description="Ig-like" evidence="8">
    <location>
        <begin position="237"/>
        <end position="317"/>
    </location>
</feature>
<evidence type="ECO:0000313" key="9">
    <source>
        <dbReference type="EMBL" id="JAV43712.1"/>
    </source>
</evidence>
<dbReference type="PANTHER" id="PTHR44427:SF1">
    <property type="entry name" value="CARCINOEMBRYONIC ANTIGEN-RELATED CELL ADHESION MOLECULE 1"/>
    <property type="match status" value="1"/>
</dbReference>
<dbReference type="CTD" id="634"/>
<evidence type="ECO:0000256" key="4">
    <source>
        <dbReference type="ARBA" id="ARBA00038222"/>
    </source>
</evidence>
<feature type="signal peptide" evidence="7">
    <location>
        <begin position="1"/>
        <end position="34"/>
    </location>
</feature>
<evidence type="ECO:0000313" key="11">
    <source>
        <dbReference type="Proteomes" id="UP001732720"/>
    </source>
</evidence>
<dbReference type="SMART" id="SM00409">
    <property type="entry name" value="IG"/>
    <property type="match status" value="4"/>
</dbReference>
<dbReference type="CDD" id="cd20948">
    <property type="entry name" value="IgC2_CEACAM5-like"/>
    <property type="match status" value="1"/>
</dbReference>
<feature type="domain" description="Ig-like" evidence="8">
    <location>
        <begin position="325"/>
        <end position="410"/>
    </location>
</feature>
<dbReference type="InterPro" id="IPR003599">
    <property type="entry name" value="Ig_sub"/>
</dbReference>